<evidence type="ECO:0000313" key="1">
    <source>
        <dbReference type="EMBL" id="GFU49898.1"/>
    </source>
</evidence>
<proteinExistence type="predicted"/>
<keyword evidence="2" id="KW-1185">Reference proteome</keyword>
<comment type="caution">
    <text evidence="1">The sequence shown here is derived from an EMBL/GenBank/DDBJ whole genome shotgun (WGS) entry which is preliminary data.</text>
</comment>
<organism evidence="1 2">
    <name type="scientific">Nephila pilipes</name>
    <name type="common">Giant wood spider</name>
    <name type="synonym">Nephila maculata</name>
    <dbReference type="NCBI Taxonomy" id="299642"/>
    <lineage>
        <taxon>Eukaryota</taxon>
        <taxon>Metazoa</taxon>
        <taxon>Ecdysozoa</taxon>
        <taxon>Arthropoda</taxon>
        <taxon>Chelicerata</taxon>
        <taxon>Arachnida</taxon>
        <taxon>Araneae</taxon>
        <taxon>Araneomorphae</taxon>
        <taxon>Entelegynae</taxon>
        <taxon>Araneoidea</taxon>
        <taxon>Nephilidae</taxon>
        <taxon>Nephila</taxon>
    </lineage>
</organism>
<dbReference type="AlphaFoldDB" id="A0A8X6R0K4"/>
<accession>A0A8X6R0K4</accession>
<evidence type="ECO:0000313" key="2">
    <source>
        <dbReference type="Proteomes" id="UP000887013"/>
    </source>
</evidence>
<name>A0A8X6R0K4_NEPPI</name>
<dbReference type="Proteomes" id="UP000887013">
    <property type="component" value="Unassembled WGS sequence"/>
</dbReference>
<gene>
    <name evidence="1" type="ORF">NPIL_323641</name>
</gene>
<protein>
    <submittedName>
        <fullName evidence="1">Uncharacterized protein</fullName>
    </submittedName>
</protein>
<dbReference type="EMBL" id="BMAW01087077">
    <property type="protein sequence ID" value="GFU49898.1"/>
    <property type="molecule type" value="Genomic_DNA"/>
</dbReference>
<sequence length="136" mass="15685">MRKIHHDSLHPGNPVGQIFQKREKTHFLQKSYLIKLRRNERRDFCCLSSHSYRQTNLTGITIITQGSDYEKFGQSKSFPTLITQLFEQCSTEERGGIYVPLPMGDFRFIIVNVPVHPSLLLNNVPVPPSFELKGNK</sequence>
<reference evidence="1" key="1">
    <citation type="submission" date="2020-08" db="EMBL/GenBank/DDBJ databases">
        <title>Multicomponent nature underlies the extraordinary mechanical properties of spider dragline silk.</title>
        <authorList>
            <person name="Kono N."/>
            <person name="Nakamura H."/>
            <person name="Mori M."/>
            <person name="Yoshida Y."/>
            <person name="Ohtoshi R."/>
            <person name="Malay A.D."/>
            <person name="Moran D.A.P."/>
            <person name="Tomita M."/>
            <person name="Numata K."/>
            <person name="Arakawa K."/>
        </authorList>
    </citation>
    <scope>NUCLEOTIDE SEQUENCE</scope>
</reference>